<evidence type="ECO:0000313" key="2">
    <source>
        <dbReference type="EMBL" id="CAG8390858.1"/>
    </source>
</evidence>
<reference evidence="2" key="1">
    <citation type="submission" date="2021-07" db="EMBL/GenBank/DDBJ databases">
        <authorList>
            <person name="Branca A.L. A."/>
        </authorList>
    </citation>
    <scope>NUCLEOTIDE SEQUENCE</scope>
</reference>
<dbReference type="EMBL" id="CAJVPD010000245">
    <property type="protein sequence ID" value="CAG8390858.1"/>
    <property type="molecule type" value="Genomic_DNA"/>
</dbReference>
<sequence length="177" mass="19771">MQLSFQICVGVIAALSTSANGLTFRDRLTQDVNGTTLTVVHGIQEETAVTLDADAHTQKSNGWEFNTEGRPDDEAVIRPIDSSASLVCREGSVCELDFNGDDQAYRVSRINGTTFSIQDTLSSLYVSRSTDLKLELSNELTKEGHFKLQKITNWFQLHPFAFDFKSTDRLTWNLDSE</sequence>
<keyword evidence="1" id="KW-0732">Signal</keyword>
<feature type="signal peptide" evidence="1">
    <location>
        <begin position="1"/>
        <end position="21"/>
    </location>
</feature>
<dbReference type="AlphaFoldDB" id="A0A9W4JGC9"/>
<name>A0A9W4JGC9_9EURO</name>
<feature type="chain" id="PRO_5040794079" evidence="1">
    <location>
        <begin position="22"/>
        <end position="177"/>
    </location>
</feature>
<evidence type="ECO:0000256" key="1">
    <source>
        <dbReference type="SAM" id="SignalP"/>
    </source>
</evidence>
<dbReference type="OrthoDB" id="1660966at2759"/>
<comment type="caution">
    <text evidence="2">The sequence shown here is derived from an EMBL/GenBank/DDBJ whole genome shotgun (WGS) entry which is preliminary data.</text>
</comment>
<proteinExistence type="predicted"/>
<organism evidence="2 3">
    <name type="scientific">Penicillium salamii</name>
    <dbReference type="NCBI Taxonomy" id="1612424"/>
    <lineage>
        <taxon>Eukaryota</taxon>
        <taxon>Fungi</taxon>
        <taxon>Dikarya</taxon>
        <taxon>Ascomycota</taxon>
        <taxon>Pezizomycotina</taxon>
        <taxon>Eurotiomycetes</taxon>
        <taxon>Eurotiomycetidae</taxon>
        <taxon>Eurotiales</taxon>
        <taxon>Aspergillaceae</taxon>
        <taxon>Penicillium</taxon>
    </lineage>
</organism>
<dbReference type="Proteomes" id="UP001152592">
    <property type="component" value="Unassembled WGS sequence"/>
</dbReference>
<accession>A0A9W4JGC9</accession>
<gene>
    <name evidence="2" type="ORF">PSALAMII_LOCUS6678</name>
</gene>
<evidence type="ECO:0000313" key="3">
    <source>
        <dbReference type="Proteomes" id="UP001152592"/>
    </source>
</evidence>
<protein>
    <submittedName>
        <fullName evidence="2">Uncharacterized protein</fullName>
    </submittedName>
</protein>